<dbReference type="InterPro" id="IPR036291">
    <property type="entry name" value="NAD(P)-bd_dom_sf"/>
</dbReference>
<dbReference type="SUPFAM" id="SSF51735">
    <property type="entry name" value="NAD(P)-binding Rossmann-fold domains"/>
    <property type="match status" value="1"/>
</dbReference>
<name>A0ABD7YA09_9BURK</name>
<dbReference type="RefSeq" id="WP_232352769.1">
    <property type="nucleotide sequence ID" value="NZ_CP046608.1"/>
</dbReference>
<evidence type="ECO:0000313" key="1">
    <source>
        <dbReference type="EMBL" id="WFN21906.1"/>
    </source>
</evidence>
<accession>A0ABD7YA09</accession>
<proteinExistence type="predicted"/>
<sequence length="37" mass="3826">MTWPCSPAARFVTGQAIAVDGGFTVCRSCTIGASRHA</sequence>
<gene>
    <name evidence="1" type="ORF">LXE91_18890</name>
</gene>
<organism evidence="1 2">
    <name type="scientific">Burkholderia contaminans</name>
    <dbReference type="NCBI Taxonomy" id="488447"/>
    <lineage>
        <taxon>Bacteria</taxon>
        <taxon>Pseudomonadati</taxon>
        <taxon>Pseudomonadota</taxon>
        <taxon>Betaproteobacteria</taxon>
        <taxon>Burkholderiales</taxon>
        <taxon>Burkholderiaceae</taxon>
        <taxon>Burkholderia</taxon>
        <taxon>Burkholderia cepacia complex</taxon>
    </lineage>
</organism>
<dbReference type="AlphaFoldDB" id="A0ABD7YA09"/>
<dbReference type="Proteomes" id="UP001220209">
    <property type="component" value="Chromosome 2"/>
</dbReference>
<evidence type="ECO:0000313" key="2">
    <source>
        <dbReference type="Proteomes" id="UP001220209"/>
    </source>
</evidence>
<dbReference type="EMBL" id="CP090641">
    <property type="protein sequence ID" value="WFN21906.1"/>
    <property type="molecule type" value="Genomic_DNA"/>
</dbReference>
<dbReference type="Gene3D" id="3.40.50.720">
    <property type="entry name" value="NAD(P)-binding Rossmann-like Domain"/>
    <property type="match status" value="1"/>
</dbReference>
<reference evidence="1 2" key="1">
    <citation type="submission" date="2021-12" db="EMBL/GenBank/DDBJ databases">
        <title>Genomic and phenotypic characterization of three Burkholderia contaminans isolates recovered from different sources.</title>
        <authorList>
            <person name="Lopez De Volder A."/>
            <person name="Fan Y."/>
            <person name="Nunvar J."/>
            <person name="Herrera T."/>
            <person name="Timp W."/>
            <person name="Degrossi J."/>
        </authorList>
    </citation>
    <scope>NUCLEOTIDE SEQUENCE [LARGE SCALE GENOMIC DNA]</scope>
    <source>
        <strain evidence="1 2">LMG 23361</strain>
    </source>
</reference>
<dbReference type="GeneID" id="93190325"/>
<protein>
    <submittedName>
        <fullName evidence="1">SDR family oxidoreductase</fullName>
    </submittedName>
</protein>